<feature type="domain" description="PpiC" evidence="11">
    <location>
        <begin position="161"/>
        <end position="257"/>
    </location>
</feature>
<dbReference type="Pfam" id="PF09312">
    <property type="entry name" value="SurA_N"/>
    <property type="match status" value="1"/>
</dbReference>
<dbReference type="Pfam" id="PF00639">
    <property type="entry name" value="Rotamase"/>
    <property type="match status" value="1"/>
</dbReference>
<keyword evidence="4 9" id="KW-0697">Rotamase</keyword>
<dbReference type="SUPFAM" id="SSF54534">
    <property type="entry name" value="FKBP-like"/>
    <property type="match status" value="1"/>
</dbReference>
<keyword evidence="6 9" id="KW-0413">Isomerase</keyword>
<feature type="chain" id="PRO_5012400200" description="Parvulin-like PPIase" evidence="10">
    <location>
        <begin position="22"/>
        <end position="398"/>
    </location>
</feature>
<organism evidence="12 13">
    <name type="scientific">Marivivens niveibacter</name>
    <dbReference type="NCBI Taxonomy" id="1930667"/>
    <lineage>
        <taxon>Bacteria</taxon>
        <taxon>Pseudomonadati</taxon>
        <taxon>Pseudomonadota</taxon>
        <taxon>Alphaproteobacteria</taxon>
        <taxon>Rhodobacterales</taxon>
        <taxon>Paracoccaceae</taxon>
        <taxon>Marivivens group</taxon>
        <taxon>Marivivens</taxon>
    </lineage>
</organism>
<proteinExistence type="predicted"/>
<evidence type="ECO:0000256" key="10">
    <source>
        <dbReference type="SAM" id="SignalP"/>
    </source>
</evidence>
<evidence type="ECO:0000259" key="11">
    <source>
        <dbReference type="PROSITE" id="PS50198"/>
    </source>
</evidence>
<accession>A0A251X2E8</accession>
<dbReference type="Proteomes" id="UP000194664">
    <property type="component" value="Unassembled WGS sequence"/>
</dbReference>
<evidence type="ECO:0000313" key="13">
    <source>
        <dbReference type="Proteomes" id="UP000194664"/>
    </source>
</evidence>
<dbReference type="SUPFAM" id="SSF109998">
    <property type="entry name" value="Triger factor/SurA peptide-binding domain-like"/>
    <property type="match status" value="1"/>
</dbReference>
<dbReference type="OrthoDB" id="9791746at2"/>
<dbReference type="InterPro" id="IPR046357">
    <property type="entry name" value="PPIase_dom_sf"/>
</dbReference>
<evidence type="ECO:0000256" key="4">
    <source>
        <dbReference type="ARBA" id="ARBA00023110"/>
    </source>
</evidence>
<evidence type="ECO:0000256" key="9">
    <source>
        <dbReference type="PROSITE-ProRule" id="PRU00278"/>
    </source>
</evidence>
<keyword evidence="2 10" id="KW-0732">Signal</keyword>
<dbReference type="Gene3D" id="3.10.50.40">
    <property type="match status" value="1"/>
</dbReference>
<comment type="caution">
    <text evidence="12">The sequence shown here is derived from an EMBL/GenBank/DDBJ whole genome shotgun (WGS) entry which is preliminary data.</text>
</comment>
<evidence type="ECO:0000256" key="5">
    <source>
        <dbReference type="ARBA" id="ARBA00023186"/>
    </source>
</evidence>
<dbReference type="InterPro" id="IPR027304">
    <property type="entry name" value="Trigger_fact/SurA_dom_sf"/>
</dbReference>
<dbReference type="GO" id="GO:0003755">
    <property type="term" value="F:peptidyl-prolyl cis-trans isomerase activity"/>
    <property type="evidence" value="ECO:0007669"/>
    <property type="project" value="UniProtKB-KW"/>
</dbReference>
<dbReference type="AlphaFoldDB" id="A0A251X2E8"/>
<keyword evidence="3" id="KW-0574">Periplasm</keyword>
<name>A0A251X2E8_9RHOB</name>
<dbReference type="PROSITE" id="PS50198">
    <property type="entry name" value="PPIC_PPIASE_2"/>
    <property type="match status" value="1"/>
</dbReference>
<dbReference type="RefSeq" id="WP_086450422.1">
    <property type="nucleotide sequence ID" value="NZ_MSPP01000001.1"/>
</dbReference>
<protein>
    <recommendedName>
        <fullName evidence="1">Parvulin-like PPIase</fullName>
    </recommendedName>
    <alternativeName>
        <fullName evidence="7">Peptidyl-prolyl cis-trans isomerase plp</fullName>
    </alternativeName>
    <alternativeName>
        <fullName evidence="8">Rotamase plp</fullName>
    </alternativeName>
</protein>
<keyword evidence="13" id="KW-1185">Reference proteome</keyword>
<evidence type="ECO:0000256" key="8">
    <source>
        <dbReference type="ARBA" id="ARBA00031484"/>
    </source>
</evidence>
<evidence type="ECO:0000256" key="6">
    <source>
        <dbReference type="ARBA" id="ARBA00023235"/>
    </source>
</evidence>
<dbReference type="InterPro" id="IPR015391">
    <property type="entry name" value="SurA_N"/>
</dbReference>
<dbReference type="EMBL" id="MSPP01000001">
    <property type="protein sequence ID" value="OUD10776.1"/>
    <property type="molecule type" value="Genomic_DNA"/>
</dbReference>
<evidence type="ECO:0000256" key="2">
    <source>
        <dbReference type="ARBA" id="ARBA00022729"/>
    </source>
</evidence>
<keyword evidence="5" id="KW-0143">Chaperone</keyword>
<dbReference type="InterPro" id="IPR050280">
    <property type="entry name" value="OMP_Chaperone_SurA"/>
</dbReference>
<dbReference type="PANTHER" id="PTHR47637">
    <property type="entry name" value="CHAPERONE SURA"/>
    <property type="match status" value="1"/>
</dbReference>
<evidence type="ECO:0000313" key="12">
    <source>
        <dbReference type="EMBL" id="OUD10776.1"/>
    </source>
</evidence>
<evidence type="ECO:0000256" key="1">
    <source>
        <dbReference type="ARBA" id="ARBA00018370"/>
    </source>
</evidence>
<evidence type="ECO:0000256" key="7">
    <source>
        <dbReference type="ARBA" id="ARBA00030642"/>
    </source>
</evidence>
<dbReference type="PANTHER" id="PTHR47637:SF1">
    <property type="entry name" value="CHAPERONE SURA"/>
    <property type="match status" value="1"/>
</dbReference>
<dbReference type="InterPro" id="IPR000297">
    <property type="entry name" value="PPIase_PpiC"/>
</dbReference>
<reference evidence="12 13" key="1">
    <citation type="submission" date="2016-12" db="EMBL/GenBank/DDBJ databases">
        <title>The draft genome sequence of HSLHS2.</title>
        <authorList>
            <person name="Hu D."/>
            <person name="Wang L."/>
            <person name="Shao Z."/>
        </authorList>
    </citation>
    <scope>NUCLEOTIDE SEQUENCE [LARGE SCALE GENOMIC DNA]</scope>
    <source>
        <strain evidence="12">MCCC 1A06712</strain>
    </source>
</reference>
<evidence type="ECO:0000256" key="3">
    <source>
        <dbReference type="ARBA" id="ARBA00022764"/>
    </source>
</evidence>
<sequence>MKLLKSLAIAATLGLPFTVQAQGLFSPAIIVNDSAITAYELDQRTRLLDLFGTNGDIATIAREQLIDDRLRLDFVTTRGLTITDEALNSAIEEFAGRTGRNVAELTAALASEGVAYETLRDYVKANSVWRDYVRRTYASNVTVSDSDIDAEVANTLGSTSSLSVLLSEIIIPAPEDQMAEAMALAERISQIRSTSEFSAAAAEYSAVRTREDGGRLPWRSITEFPEGLQNLLSNLKPGEATPPLQLDGAIAILQMRSIREASGAFIAPTQIEYAMLSLPNKAELRQQITAIPQKVDRCDDLYTVANDFTGASVERITAAPSQIANDLALEIARLDVSEISTDLTRNNNQTAVVVMVCDRSAGTVDREAITANVRSQILNGYADTLLAELRDNAVIVYK</sequence>
<dbReference type="Gene3D" id="1.10.4030.10">
    <property type="entry name" value="Porin chaperone SurA, peptide-binding domain"/>
    <property type="match status" value="1"/>
</dbReference>
<feature type="signal peptide" evidence="10">
    <location>
        <begin position="1"/>
        <end position="21"/>
    </location>
</feature>
<gene>
    <name evidence="12" type="ORF">BVC71_04650</name>
</gene>